<proteinExistence type="predicted"/>
<keyword evidence="2" id="KW-1185">Reference proteome</keyword>
<dbReference type="AlphaFoldDB" id="A0A2G9RTA8"/>
<organism evidence="1 2">
    <name type="scientific">Aquarana catesbeiana</name>
    <name type="common">American bullfrog</name>
    <name type="synonym">Rana catesbeiana</name>
    <dbReference type="NCBI Taxonomy" id="8400"/>
    <lineage>
        <taxon>Eukaryota</taxon>
        <taxon>Metazoa</taxon>
        <taxon>Chordata</taxon>
        <taxon>Craniata</taxon>
        <taxon>Vertebrata</taxon>
        <taxon>Euteleostomi</taxon>
        <taxon>Amphibia</taxon>
        <taxon>Batrachia</taxon>
        <taxon>Anura</taxon>
        <taxon>Neobatrachia</taxon>
        <taxon>Ranoidea</taxon>
        <taxon>Ranidae</taxon>
        <taxon>Aquarana</taxon>
    </lineage>
</organism>
<name>A0A2G9RTA8_AQUCT</name>
<dbReference type="Proteomes" id="UP000228934">
    <property type="component" value="Unassembled WGS sequence"/>
</dbReference>
<reference evidence="2" key="1">
    <citation type="journal article" date="2017" name="Nat. Commun.">
        <title>The North American bullfrog draft genome provides insight into hormonal regulation of long noncoding RNA.</title>
        <authorList>
            <person name="Hammond S.A."/>
            <person name="Warren R.L."/>
            <person name="Vandervalk B.P."/>
            <person name="Kucuk E."/>
            <person name="Khan H."/>
            <person name="Gibb E.A."/>
            <person name="Pandoh P."/>
            <person name="Kirk H."/>
            <person name="Zhao Y."/>
            <person name="Jones M."/>
            <person name="Mungall A.J."/>
            <person name="Coope R."/>
            <person name="Pleasance S."/>
            <person name="Moore R.A."/>
            <person name="Holt R.A."/>
            <person name="Round J.M."/>
            <person name="Ohora S."/>
            <person name="Walle B.V."/>
            <person name="Veldhoen N."/>
            <person name="Helbing C.C."/>
            <person name="Birol I."/>
        </authorList>
    </citation>
    <scope>NUCLEOTIDE SEQUENCE [LARGE SCALE GENOMIC DNA]</scope>
</reference>
<gene>
    <name evidence="1" type="ORF">AB205_0122730</name>
</gene>
<evidence type="ECO:0000313" key="1">
    <source>
        <dbReference type="EMBL" id="PIO31025.1"/>
    </source>
</evidence>
<evidence type="ECO:0000313" key="2">
    <source>
        <dbReference type="Proteomes" id="UP000228934"/>
    </source>
</evidence>
<dbReference type="EMBL" id="KV932486">
    <property type="protein sequence ID" value="PIO31025.1"/>
    <property type="molecule type" value="Genomic_DNA"/>
</dbReference>
<accession>A0A2G9RTA8</accession>
<protein>
    <submittedName>
        <fullName evidence="1">Uncharacterized protein</fullName>
    </submittedName>
</protein>
<sequence>MQVLVGRATRRSCVKYPPKVGTVLLMAYLCVHYSRLCMHVSKIYTSVSYFFNFFVYAAKHSPHFHTFVSHSCVYGILNCYSAPFIHVICKLYASKPTSSSSCTTFVQLSCSLRTIDFNVNSQNFHESHALMFYMQQLSIIIGKGQSRIQVASMQSHTALESHECKWSLKCIKCKV</sequence>